<dbReference type="EMBL" id="JAMPKM010000004">
    <property type="protein sequence ID" value="MEP0817393.1"/>
    <property type="molecule type" value="Genomic_DNA"/>
</dbReference>
<organism evidence="1 2">
    <name type="scientific">Trichocoleus desertorum GB2-A4</name>
    <dbReference type="NCBI Taxonomy" id="2933944"/>
    <lineage>
        <taxon>Bacteria</taxon>
        <taxon>Bacillati</taxon>
        <taxon>Cyanobacteriota</taxon>
        <taxon>Cyanophyceae</taxon>
        <taxon>Leptolyngbyales</taxon>
        <taxon>Trichocoleusaceae</taxon>
        <taxon>Trichocoleus</taxon>
    </lineage>
</organism>
<protein>
    <submittedName>
        <fullName evidence="1">Uncharacterized protein</fullName>
    </submittedName>
</protein>
<gene>
    <name evidence="1" type="ORF">NC998_09825</name>
</gene>
<comment type="caution">
    <text evidence="1">The sequence shown here is derived from an EMBL/GenBank/DDBJ whole genome shotgun (WGS) entry which is preliminary data.</text>
</comment>
<evidence type="ECO:0000313" key="1">
    <source>
        <dbReference type="EMBL" id="MEP0817393.1"/>
    </source>
</evidence>
<dbReference type="Gene3D" id="3.40.91.30">
    <property type="match status" value="1"/>
</dbReference>
<reference evidence="1 2" key="1">
    <citation type="submission" date="2022-04" db="EMBL/GenBank/DDBJ databases">
        <title>Positive selection, recombination, and allopatry shape intraspecific diversity of widespread and dominant cyanobacteria.</title>
        <authorList>
            <person name="Wei J."/>
            <person name="Shu W."/>
            <person name="Hu C."/>
        </authorList>
    </citation>
    <scope>NUCLEOTIDE SEQUENCE [LARGE SCALE GENOMIC DNA]</scope>
    <source>
        <strain evidence="1 2">GB2-A4</strain>
    </source>
</reference>
<keyword evidence="2" id="KW-1185">Reference proteome</keyword>
<accession>A0ABV0J6J3</accession>
<dbReference type="RefSeq" id="WP_190438437.1">
    <property type="nucleotide sequence ID" value="NZ_JAMPKM010000004.1"/>
</dbReference>
<proteinExistence type="predicted"/>
<sequence length="287" mass="32798">MKTFQLSNGGSYKPDFYLINSQEYVEIKGGFNYALDLPRIQQFEVDQNVKVKIFQERDLRLLIKATPFVFEQLKQEWKDLAGAFGMDTSGENNPRYGVKFSDATRAKIAAKAKARMCDPEYKEKWLASNLARLKSTENIQRLRILNERFVKVSLTCRFCGSTFETTPGKAEKRLYCSHRCAANGEFSKFAHGEQEKIQQAALEFARDNAEAILRAKLNKIKPVLSGFYQQAYQISGIQDERTLSKVLLGRMTNRKEILYYFRSLVEKVLGANANDEALELGDKEPLG</sequence>
<evidence type="ECO:0000313" key="2">
    <source>
        <dbReference type="Proteomes" id="UP001464891"/>
    </source>
</evidence>
<name>A0ABV0J6J3_9CYAN</name>
<dbReference type="Proteomes" id="UP001464891">
    <property type="component" value="Unassembled WGS sequence"/>
</dbReference>